<dbReference type="SUPFAM" id="SSF55073">
    <property type="entry name" value="Nucleotide cyclase"/>
    <property type="match status" value="1"/>
</dbReference>
<protein>
    <recommendedName>
        <fullName evidence="2">diguanylate cyclase</fullName>
        <ecNumber evidence="2">2.7.7.65</ecNumber>
    </recommendedName>
</protein>
<dbReference type="PANTHER" id="PTHR45138">
    <property type="entry name" value="REGULATORY COMPONENTS OF SENSORY TRANSDUCTION SYSTEM"/>
    <property type="match status" value="1"/>
</dbReference>
<proteinExistence type="predicted"/>
<dbReference type="Pfam" id="PF00990">
    <property type="entry name" value="GGDEF"/>
    <property type="match status" value="1"/>
</dbReference>
<feature type="transmembrane region" description="Helical" evidence="4">
    <location>
        <begin position="221"/>
        <end position="239"/>
    </location>
</feature>
<dbReference type="Gene3D" id="3.30.70.270">
    <property type="match status" value="1"/>
</dbReference>
<dbReference type="EC" id="2.7.7.65" evidence="2"/>
<keyword evidence="4" id="KW-1133">Transmembrane helix</keyword>
<dbReference type="GO" id="GO:1902201">
    <property type="term" value="P:negative regulation of bacterial-type flagellum-dependent cell motility"/>
    <property type="evidence" value="ECO:0007669"/>
    <property type="project" value="TreeGrafter"/>
</dbReference>
<feature type="domain" description="GGDEF" evidence="5">
    <location>
        <begin position="306"/>
        <end position="436"/>
    </location>
</feature>
<dbReference type="FunFam" id="3.30.70.270:FF:000001">
    <property type="entry name" value="Diguanylate cyclase domain protein"/>
    <property type="match status" value="1"/>
</dbReference>
<dbReference type="InterPro" id="IPR000160">
    <property type="entry name" value="GGDEF_dom"/>
</dbReference>
<evidence type="ECO:0000256" key="2">
    <source>
        <dbReference type="ARBA" id="ARBA00012528"/>
    </source>
</evidence>
<keyword evidence="4" id="KW-0472">Membrane</keyword>
<dbReference type="SMART" id="SM00267">
    <property type="entry name" value="GGDEF"/>
    <property type="match status" value="1"/>
</dbReference>
<dbReference type="EMBL" id="PYMO01000003">
    <property type="protein sequence ID" value="PSU26432.1"/>
    <property type="molecule type" value="Genomic_DNA"/>
</dbReference>
<evidence type="ECO:0000256" key="4">
    <source>
        <dbReference type="SAM" id="Phobius"/>
    </source>
</evidence>
<dbReference type="GO" id="GO:0005886">
    <property type="term" value="C:plasma membrane"/>
    <property type="evidence" value="ECO:0007669"/>
    <property type="project" value="TreeGrafter"/>
</dbReference>
<dbReference type="GO" id="GO:0043709">
    <property type="term" value="P:cell adhesion involved in single-species biofilm formation"/>
    <property type="evidence" value="ECO:0007669"/>
    <property type="project" value="TreeGrafter"/>
</dbReference>
<evidence type="ECO:0000256" key="3">
    <source>
        <dbReference type="ARBA" id="ARBA00034247"/>
    </source>
</evidence>
<evidence type="ECO:0000256" key="1">
    <source>
        <dbReference type="ARBA" id="ARBA00001946"/>
    </source>
</evidence>
<keyword evidence="4" id="KW-0812">Transmembrane</keyword>
<dbReference type="PROSITE" id="PS50887">
    <property type="entry name" value="GGDEF"/>
    <property type="match status" value="1"/>
</dbReference>
<name>A0A2T3JNY0_PHOPO</name>
<dbReference type="AlphaFoldDB" id="A0A2T3JNY0"/>
<dbReference type="GO" id="GO:0052621">
    <property type="term" value="F:diguanylate cyclase activity"/>
    <property type="evidence" value="ECO:0007669"/>
    <property type="project" value="UniProtKB-EC"/>
</dbReference>
<dbReference type="InterPro" id="IPR050469">
    <property type="entry name" value="Diguanylate_Cyclase"/>
</dbReference>
<accession>A0A2T3JNY0</accession>
<comment type="cofactor">
    <cofactor evidence="1">
        <name>Mg(2+)</name>
        <dbReference type="ChEBI" id="CHEBI:18420"/>
    </cofactor>
</comment>
<reference evidence="8 9" key="1">
    <citation type="submission" date="2018-03" db="EMBL/GenBank/DDBJ databases">
        <title>Whole genome sequencing of Histamine producing bacteria.</title>
        <authorList>
            <person name="Butler K."/>
        </authorList>
    </citation>
    <scope>NUCLEOTIDE SEQUENCE [LARGE SCALE GENOMIC DNA]</scope>
    <source>
        <strain evidence="7 9">FS-6.1</strain>
        <strain evidence="6 8">FS-6.2</strain>
    </source>
</reference>
<dbReference type="PANTHER" id="PTHR45138:SF9">
    <property type="entry name" value="DIGUANYLATE CYCLASE DGCM-RELATED"/>
    <property type="match status" value="1"/>
</dbReference>
<gene>
    <name evidence="7" type="ORF">C9J18_13945</name>
    <name evidence="6" type="ORF">CTM96_05325</name>
</gene>
<dbReference type="InterPro" id="IPR043128">
    <property type="entry name" value="Rev_trsase/Diguanyl_cyclase"/>
</dbReference>
<comment type="caution">
    <text evidence="7">The sequence shown here is derived from an EMBL/GenBank/DDBJ whole genome shotgun (WGS) entry which is preliminary data.</text>
</comment>
<evidence type="ECO:0000313" key="8">
    <source>
        <dbReference type="Proteomes" id="UP000241405"/>
    </source>
</evidence>
<dbReference type="Proteomes" id="UP000241618">
    <property type="component" value="Unassembled WGS sequence"/>
</dbReference>
<dbReference type="RefSeq" id="WP_107190508.1">
    <property type="nucleotide sequence ID" value="NZ_PYMN01000015.1"/>
</dbReference>
<dbReference type="EMBL" id="PYMP01000013">
    <property type="protein sequence ID" value="PSU50749.1"/>
    <property type="molecule type" value="Genomic_DNA"/>
</dbReference>
<dbReference type="CDD" id="cd01949">
    <property type="entry name" value="GGDEF"/>
    <property type="match status" value="1"/>
</dbReference>
<dbReference type="InterPro" id="IPR029787">
    <property type="entry name" value="Nucleotide_cyclase"/>
</dbReference>
<evidence type="ECO:0000313" key="7">
    <source>
        <dbReference type="EMBL" id="PSU50749.1"/>
    </source>
</evidence>
<comment type="catalytic activity">
    <reaction evidence="3">
        <text>2 GTP = 3',3'-c-di-GMP + 2 diphosphate</text>
        <dbReference type="Rhea" id="RHEA:24898"/>
        <dbReference type="ChEBI" id="CHEBI:33019"/>
        <dbReference type="ChEBI" id="CHEBI:37565"/>
        <dbReference type="ChEBI" id="CHEBI:58805"/>
        <dbReference type="EC" id="2.7.7.65"/>
    </reaction>
</comment>
<evidence type="ECO:0000313" key="6">
    <source>
        <dbReference type="EMBL" id="PSU26432.1"/>
    </source>
</evidence>
<dbReference type="NCBIfam" id="TIGR00254">
    <property type="entry name" value="GGDEF"/>
    <property type="match status" value="1"/>
</dbReference>
<organism evidence="7 9">
    <name type="scientific">Photobacterium phosphoreum</name>
    <dbReference type="NCBI Taxonomy" id="659"/>
    <lineage>
        <taxon>Bacteria</taxon>
        <taxon>Pseudomonadati</taxon>
        <taxon>Pseudomonadota</taxon>
        <taxon>Gammaproteobacteria</taxon>
        <taxon>Vibrionales</taxon>
        <taxon>Vibrionaceae</taxon>
        <taxon>Photobacterium</taxon>
    </lineage>
</organism>
<evidence type="ECO:0000313" key="9">
    <source>
        <dbReference type="Proteomes" id="UP000241618"/>
    </source>
</evidence>
<keyword evidence="8" id="KW-1185">Reference proteome</keyword>
<dbReference type="Proteomes" id="UP000241405">
    <property type="component" value="Unassembled WGS sequence"/>
</dbReference>
<sequence length="441" mass="50686">MTGLNQWLRLIVLFLVCFTLAAYGWFILGGAKTEYIVTPKNSKYKIIDDSIQNGATTATLGIRNSDVLLECNLINQAKWPFCEIAISLTDSVEKGIDLSSYHSVGLDIDYTSPLNGERVRVYLRNFDPAYANTNDSLSLKFNAIEYSPGIDAGLQVFPLHSFQVLSWWIAENNIPVDKSNRQFDNISIIEIATGSYVKESYYAIKLNRIVFYGEWITESSLVRLLLLLWVITAVIIMIIERIILHKKIKNTEEHSLRLRDANRQLYNKSLKFEHLACTDPLTRIRNRHTVTEWLKEITIQTQRNQIPFSMIFIDLDYFKSVNDTYGHSFGDEVLIKFAATVERLIRRSDVFARWGGEEFVIFCPETNMGTAVEIAEIIRETIATKDWGFDREFNLTCSLGVAELVDETSEDLINRVDLALLKAKKMGRNRIEISWEHQQLK</sequence>
<feature type="transmembrane region" description="Helical" evidence="4">
    <location>
        <begin position="7"/>
        <end position="28"/>
    </location>
</feature>
<evidence type="ECO:0000259" key="5">
    <source>
        <dbReference type="PROSITE" id="PS50887"/>
    </source>
</evidence>